<dbReference type="SUPFAM" id="SSF56601">
    <property type="entry name" value="beta-lactamase/transpeptidase-like"/>
    <property type="match status" value="1"/>
</dbReference>
<dbReference type="Pfam" id="PF02113">
    <property type="entry name" value="Peptidase_S13"/>
    <property type="match status" value="2"/>
</dbReference>
<comment type="similarity">
    <text evidence="1">Belongs to the peptidase S13 family.</text>
</comment>
<dbReference type="PRINTS" id="PR00922">
    <property type="entry name" value="DADACBPTASE3"/>
</dbReference>
<dbReference type="InterPro" id="IPR000667">
    <property type="entry name" value="Peptidase_S13"/>
</dbReference>
<evidence type="ECO:0000256" key="2">
    <source>
        <dbReference type="ARBA" id="ARBA00022801"/>
    </source>
</evidence>
<evidence type="ECO:0000256" key="1">
    <source>
        <dbReference type="ARBA" id="ARBA00006096"/>
    </source>
</evidence>
<accession>A0A7C4RTH8</accession>
<proteinExistence type="inferred from homology"/>
<dbReference type="Gene3D" id="3.40.710.10">
    <property type="entry name" value="DD-peptidase/beta-lactamase superfamily"/>
    <property type="match status" value="2"/>
</dbReference>
<keyword evidence="2" id="KW-0378">Hydrolase</keyword>
<comment type="caution">
    <text evidence="3">The sequence shown here is derived from an EMBL/GenBank/DDBJ whole genome shotgun (WGS) entry which is preliminary data.</text>
</comment>
<sequence length="397" mass="43970">MNPFRSTAAVLAILSVLLLGVRAEALDTESLKPLIGEADALLLVNPQNEPVVSIHADRPLVPASVIKLLTVLAAFHALGPDYRFRTEWYLNPAGDVIVKGYGDPFLTSEAIREMAVEIARIRRHFRHLVVDGSFFADDIVIDGIEPNTEPYNAPVAALSVNFNTVAFQRTAKGAPVSQDPDLPLVPFALQKIRTCRISSGRITVAHDSREALQYAGEALRAVCRKAGIHFSGNILRAPVDRTRDKLLLSYRSRWTLEEMAARLLEFSSNFIANQIFLTMGAEAFGAPASLEKGRRVVEEYLRTTLPGAKIVVVEGSGISRSNRICATDMDAILVRFQPFRHLMRHREGEWFKTGTMNGIRNRTGFLEDADGGLWRFVVLLNTPGKSTESILKLIRPE</sequence>
<organism evidence="3">
    <name type="scientific">Desulfatirhabdium butyrativorans</name>
    <dbReference type="NCBI Taxonomy" id="340467"/>
    <lineage>
        <taxon>Bacteria</taxon>
        <taxon>Pseudomonadati</taxon>
        <taxon>Thermodesulfobacteriota</taxon>
        <taxon>Desulfobacteria</taxon>
        <taxon>Desulfobacterales</taxon>
        <taxon>Desulfatirhabdiaceae</taxon>
        <taxon>Desulfatirhabdium</taxon>
    </lineage>
</organism>
<dbReference type="InterPro" id="IPR012338">
    <property type="entry name" value="Beta-lactam/transpept-like"/>
</dbReference>
<name>A0A7C4RTH8_9BACT</name>
<reference evidence="3" key="1">
    <citation type="journal article" date="2020" name="mSystems">
        <title>Genome- and Community-Level Interaction Insights into Carbon Utilization and Element Cycling Functions of Hydrothermarchaeota in Hydrothermal Sediment.</title>
        <authorList>
            <person name="Zhou Z."/>
            <person name="Liu Y."/>
            <person name="Xu W."/>
            <person name="Pan J."/>
            <person name="Luo Z.H."/>
            <person name="Li M."/>
        </authorList>
    </citation>
    <scope>NUCLEOTIDE SEQUENCE [LARGE SCALE GENOMIC DNA]</scope>
    <source>
        <strain evidence="3">SpSt-477</strain>
    </source>
</reference>
<evidence type="ECO:0008006" key="4">
    <source>
        <dbReference type="Google" id="ProtNLM"/>
    </source>
</evidence>
<dbReference type="GO" id="GO:0006508">
    <property type="term" value="P:proteolysis"/>
    <property type="evidence" value="ECO:0007669"/>
    <property type="project" value="InterPro"/>
</dbReference>
<dbReference type="PANTHER" id="PTHR30023:SF0">
    <property type="entry name" value="PENICILLIN-SENSITIVE CARBOXYPEPTIDASE A"/>
    <property type="match status" value="1"/>
</dbReference>
<protein>
    <recommendedName>
        <fullName evidence="4">D-alanyl-D-alanine carboxypeptidase</fullName>
    </recommendedName>
</protein>
<dbReference type="GO" id="GO:0004185">
    <property type="term" value="F:serine-type carboxypeptidase activity"/>
    <property type="evidence" value="ECO:0007669"/>
    <property type="project" value="InterPro"/>
</dbReference>
<gene>
    <name evidence="3" type="ORF">ENS29_12940</name>
</gene>
<dbReference type="GO" id="GO:0000270">
    <property type="term" value="P:peptidoglycan metabolic process"/>
    <property type="evidence" value="ECO:0007669"/>
    <property type="project" value="TreeGrafter"/>
</dbReference>
<dbReference type="PANTHER" id="PTHR30023">
    <property type="entry name" value="D-ALANYL-D-ALANINE CARBOXYPEPTIDASE"/>
    <property type="match status" value="1"/>
</dbReference>
<dbReference type="EMBL" id="DSUH01000299">
    <property type="protein sequence ID" value="HGU33741.1"/>
    <property type="molecule type" value="Genomic_DNA"/>
</dbReference>
<evidence type="ECO:0000313" key="3">
    <source>
        <dbReference type="EMBL" id="HGU33741.1"/>
    </source>
</evidence>
<dbReference type="AlphaFoldDB" id="A0A7C4RTH8"/>